<keyword evidence="3 4" id="KW-0175">Coiled coil</keyword>
<evidence type="ECO:0000313" key="6">
    <source>
        <dbReference type="EMBL" id="MBA5604131.1"/>
    </source>
</evidence>
<comment type="similarity">
    <text evidence="2">Belongs to the membrane fusion protein (MFP) (TC 8.A.1) family.</text>
</comment>
<evidence type="ECO:0000256" key="3">
    <source>
        <dbReference type="ARBA" id="ARBA00023054"/>
    </source>
</evidence>
<proteinExistence type="inferred from homology"/>
<organism evidence="6 7">
    <name type="scientific">Rugamonas fusca</name>
    <dbReference type="NCBI Taxonomy" id="2758568"/>
    <lineage>
        <taxon>Bacteria</taxon>
        <taxon>Pseudomonadati</taxon>
        <taxon>Pseudomonadota</taxon>
        <taxon>Betaproteobacteria</taxon>
        <taxon>Burkholderiales</taxon>
        <taxon>Oxalobacteraceae</taxon>
        <taxon>Telluria group</taxon>
        <taxon>Rugamonas</taxon>
    </lineage>
</organism>
<dbReference type="GO" id="GO:0022857">
    <property type="term" value="F:transmembrane transporter activity"/>
    <property type="evidence" value="ECO:0007669"/>
    <property type="project" value="InterPro"/>
</dbReference>
<gene>
    <name evidence="6" type="ORF">H3H36_01985</name>
</gene>
<evidence type="ECO:0000313" key="7">
    <source>
        <dbReference type="Proteomes" id="UP000566711"/>
    </source>
</evidence>
<dbReference type="GO" id="GO:0042597">
    <property type="term" value="C:periplasmic space"/>
    <property type="evidence" value="ECO:0007669"/>
    <property type="project" value="UniProtKB-SubCell"/>
</dbReference>
<evidence type="ECO:0000256" key="1">
    <source>
        <dbReference type="ARBA" id="ARBA00004196"/>
    </source>
</evidence>
<dbReference type="PANTHER" id="PTHR32347">
    <property type="entry name" value="EFFLUX SYSTEM COMPONENT YKNX-RELATED"/>
    <property type="match status" value="1"/>
</dbReference>
<name>A0A7W2I573_9BURK</name>
<feature type="coiled-coil region" evidence="4">
    <location>
        <begin position="119"/>
        <end position="170"/>
    </location>
</feature>
<protein>
    <submittedName>
        <fullName evidence="6">Efflux RND transporter periplasmic adaptor subunit</fullName>
    </submittedName>
</protein>
<dbReference type="Gene3D" id="2.40.420.20">
    <property type="match status" value="1"/>
</dbReference>
<comment type="caution">
    <text evidence="6">The sequence shown here is derived from an EMBL/GenBank/DDBJ whole genome shotgun (WGS) entry which is preliminary data.</text>
</comment>
<dbReference type="InterPro" id="IPR058637">
    <property type="entry name" value="YknX-like_C"/>
</dbReference>
<evidence type="ECO:0000259" key="5">
    <source>
        <dbReference type="Pfam" id="PF25989"/>
    </source>
</evidence>
<evidence type="ECO:0000256" key="2">
    <source>
        <dbReference type="ARBA" id="ARBA00009477"/>
    </source>
</evidence>
<dbReference type="AlphaFoldDB" id="A0A7W2I573"/>
<feature type="domain" description="YknX-like C-terminal permuted SH3-like" evidence="5">
    <location>
        <begin position="323"/>
        <end position="390"/>
    </location>
</feature>
<dbReference type="Gene3D" id="2.40.30.170">
    <property type="match status" value="1"/>
</dbReference>
<dbReference type="PANTHER" id="PTHR32347:SF29">
    <property type="entry name" value="UPF0194 MEMBRANE PROTEIN YBHG"/>
    <property type="match status" value="1"/>
</dbReference>
<accession>A0A7W2I573</accession>
<sequence length="399" mass="42628">MRRALTILLAFLILAGLLVWSLAPRPVTVQVASITRGPFEQTIDEEGKTRVRERYVVSAPLAGRVARSGYKPGDTVAAGQALAVLTPLAPALIDARTQQQLAERVGGAEAARARAQAGMARAQAALRKSESDLARVQKLSKEGFLSPAQLEQADLDLQLARRDLDATRQAVHVADHDLATARAALQLSRGGTPGETWTVRAPVAGTVLKVLQESEGSVILGTPLVELGNPSDIEIVANVLSADAVRIQPGSAVRIERWGGPRSLPGRVRRVEPSAFTKVSALGVEEQRVNLVIDLVSAADESNGLRDGFRVEVRVVVRSEADALRVPVGALFRQGEDWAVYVVDGGRARLRAVRPGLRNAREAMVLQGLKAGETVVLYPPDTLADGVRVRASAEPRPTN</sequence>
<dbReference type="Gene3D" id="1.10.287.470">
    <property type="entry name" value="Helix hairpin bin"/>
    <property type="match status" value="1"/>
</dbReference>
<dbReference type="RefSeq" id="WP_182213380.1">
    <property type="nucleotide sequence ID" value="NZ_JACEZS010000001.1"/>
</dbReference>
<dbReference type="Proteomes" id="UP000566711">
    <property type="component" value="Unassembled WGS sequence"/>
</dbReference>
<dbReference type="Pfam" id="PF25989">
    <property type="entry name" value="YknX_C"/>
    <property type="match status" value="1"/>
</dbReference>
<keyword evidence="7" id="KW-1185">Reference proteome</keyword>
<dbReference type="GO" id="GO:0016020">
    <property type="term" value="C:membrane"/>
    <property type="evidence" value="ECO:0007669"/>
    <property type="project" value="InterPro"/>
</dbReference>
<evidence type="ECO:0000256" key="4">
    <source>
        <dbReference type="SAM" id="Coils"/>
    </source>
</evidence>
<dbReference type="InterPro" id="IPR006143">
    <property type="entry name" value="RND_pump_MFP"/>
</dbReference>
<dbReference type="EMBL" id="JACEZS010000001">
    <property type="protein sequence ID" value="MBA5604131.1"/>
    <property type="molecule type" value="Genomic_DNA"/>
</dbReference>
<dbReference type="Gene3D" id="2.40.50.100">
    <property type="match status" value="1"/>
</dbReference>
<comment type="subcellular location">
    <subcellularLocation>
        <location evidence="1">Cell envelope</location>
    </subcellularLocation>
</comment>
<dbReference type="InterPro" id="IPR050465">
    <property type="entry name" value="UPF0194_transport"/>
</dbReference>
<dbReference type="NCBIfam" id="TIGR01730">
    <property type="entry name" value="RND_mfp"/>
    <property type="match status" value="1"/>
</dbReference>
<reference evidence="6 7" key="1">
    <citation type="submission" date="2020-07" db="EMBL/GenBank/DDBJ databases">
        <title>Novel species isolated from subtropical streams in China.</title>
        <authorList>
            <person name="Lu H."/>
        </authorList>
    </citation>
    <scope>NUCLEOTIDE SEQUENCE [LARGE SCALE GENOMIC DNA]</scope>
    <source>
        <strain evidence="6 7">FT3S</strain>
    </source>
</reference>